<evidence type="ECO:0000256" key="1">
    <source>
        <dbReference type="SAM" id="MobiDB-lite"/>
    </source>
</evidence>
<reference evidence="2 3" key="1">
    <citation type="submission" date="2023-07" db="EMBL/GenBank/DDBJ databases">
        <title>Comparative genomics of wheat-associated soil bacteria to identify genetic determinants of phenazine resistance.</title>
        <authorList>
            <person name="Mouncey N."/>
        </authorList>
    </citation>
    <scope>NUCLEOTIDE SEQUENCE [LARGE SCALE GENOMIC DNA]</scope>
    <source>
        <strain evidence="2 3">V2I4</strain>
    </source>
</reference>
<evidence type="ECO:0000313" key="2">
    <source>
        <dbReference type="EMBL" id="MDQ1029788.1"/>
    </source>
</evidence>
<dbReference type="EMBL" id="JAUSZI010000002">
    <property type="protein sequence ID" value="MDQ1029788.1"/>
    <property type="molecule type" value="Genomic_DNA"/>
</dbReference>
<evidence type="ECO:0000313" key="3">
    <source>
        <dbReference type="Proteomes" id="UP001230328"/>
    </source>
</evidence>
<keyword evidence="3" id="KW-1185">Reference proteome</keyword>
<proteinExistence type="predicted"/>
<feature type="compositionally biased region" description="Low complexity" evidence="1">
    <location>
        <begin position="1"/>
        <end position="13"/>
    </location>
</feature>
<protein>
    <submittedName>
        <fullName evidence="2">Uncharacterized protein</fullName>
    </submittedName>
</protein>
<accession>A0ABU0T1V4</accession>
<name>A0ABU0T1V4_9ACTN</name>
<dbReference type="Proteomes" id="UP001230328">
    <property type="component" value="Unassembled WGS sequence"/>
</dbReference>
<organism evidence="2 3">
    <name type="scientific">Streptomyces umbrinus</name>
    <dbReference type="NCBI Taxonomy" id="67370"/>
    <lineage>
        <taxon>Bacteria</taxon>
        <taxon>Bacillati</taxon>
        <taxon>Actinomycetota</taxon>
        <taxon>Actinomycetes</taxon>
        <taxon>Kitasatosporales</taxon>
        <taxon>Streptomycetaceae</taxon>
        <taxon>Streptomyces</taxon>
        <taxon>Streptomyces phaeochromogenes group</taxon>
    </lineage>
</organism>
<comment type="caution">
    <text evidence="2">The sequence shown here is derived from an EMBL/GenBank/DDBJ whole genome shotgun (WGS) entry which is preliminary data.</text>
</comment>
<sequence length="29" mass="3040">MADDPNPNVVDDPNITDDSNAMVSTTCTS</sequence>
<feature type="compositionally biased region" description="Polar residues" evidence="1">
    <location>
        <begin position="16"/>
        <end position="29"/>
    </location>
</feature>
<gene>
    <name evidence="2" type="ORF">QF035_007370</name>
</gene>
<feature type="region of interest" description="Disordered" evidence="1">
    <location>
        <begin position="1"/>
        <end position="29"/>
    </location>
</feature>